<dbReference type="GO" id="GO:0006950">
    <property type="term" value="P:response to stress"/>
    <property type="evidence" value="ECO:0007669"/>
    <property type="project" value="TreeGrafter"/>
</dbReference>
<dbReference type="AlphaFoldDB" id="A0A4R8SF29"/>
<evidence type="ECO:0000313" key="6">
    <source>
        <dbReference type="EMBL" id="TEA04510.1"/>
    </source>
</evidence>
<dbReference type="EMBL" id="PECM01000008">
    <property type="protein sequence ID" value="TEA04510.1"/>
    <property type="molecule type" value="Genomic_DNA"/>
</dbReference>
<organism evidence="5 8">
    <name type="scientific">Mycobacteroides salmoniphilum</name>
    <dbReference type="NCBI Taxonomy" id="404941"/>
    <lineage>
        <taxon>Bacteria</taxon>
        <taxon>Bacillati</taxon>
        <taxon>Actinomycetota</taxon>
        <taxon>Actinomycetes</taxon>
        <taxon>Mycobacteriales</taxon>
        <taxon>Mycobacteriaceae</taxon>
        <taxon>Mycobacteroides</taxon>
    </lineage>
</organism>
<dbReference type="Gene3D" id="1.10.10.10">
    <property type="entry name" value="Winged helix-like DNA-binding domain superfamily/Winged helix DNA-binding domain"/>
    <property type="match status" value="1"/>
</dbReference>
<evidence type="ECO:0000256" key="2">
    <source>
        <dbReference type="ARBA" id="ARBA00023125"/>
    </source>
</evidence>
<dbReference type="InterPro" id="IPR036390">
    <property type="entry name" value="WH_DNA-bd_sf"/>
</dbReference>
<dbReference type="Proteomes" id="UP000294844">
    <property type="component" value="Unassembled WGS sequence"/>
</dbReference>
<dbReference type="InterPro" id="IPR000835">
    <property type="entry name" value="HTH_MarR-typ"/>
</dbReference>
<gene>
    <name evidence="6" type="ORF">CCUG60883_01803</name>
    <name evidence="5" type="ORF">CCUG60885_01545</name>
</gene>
<protein>
    <submittedName>
        <fullName evidence="5">Transcriptional regulator SlyA</fullName>
    </submittedName>
</protein>
<dbReference type="InterPro" id="IPR039422">
    <property type="entry name" value="MarR/SlyA-like"/>
</dbReference>
<dbReference type="PROSITE" id="PS50995">
    <property type="entry name" value="HTH_MARR_2"/>
    <property type="match status" value="1"/>
</dbReference>
<feature type="domain" description="HTH marR-type" evidence="4">
    <location>
        <begin position="21"/>
        <end position="150"/>
    </location>
</feature>
<accession>A0A4R8SF29</accession>
<dbReference type="InterPro" id="IPR023187">
    <property type="entry name" value="Tscrpt_reg_MarR-type_CS"/>
</dbReference>
<evidence type="ECO:0000259" key="4">
    <source>
        <dbReference type="PROSITE" id="PS50995"/>
    </source>
</evidence>
<dbReference type="Pfam" id="PF12802">
    <property type="entry name" value="MarR_2"/>
    <property type="match status" value="1"/>
</dbReference>
<evidence type="ECO:0000313" key="7">
    <source>
        <dbReference type="Proteomes" id="UP000294844"/>
    </source>
</evidence>
<keyword evidence="2" id="KW-0238">DNA-binding</keyword>
<evidence type="ECO:0000256" key="3">
    <source>
        <dbReference type="ARBA" id="ARBA00023163"/>
    </source>
</evidence>
<dbReference type="Proteomes" id="UP000295685">
    <property type="component" value="Unassembled WGS sequence"/>
</dbReference>
<evidence type="ECO:0000313" key="5">
    <source>
        <dbReference type="EMBL" id="TDZ95414.1"/>
    </source>
</evidence>
<name>A0A4R8SF29_9MYCO</name>
<dbReference type="SMART" id="SM00347">
    <property type="entry name" value="HTH_MARR"/>
    <property type="match status" value="1"/>
</dbReference>
<reference evidence="7 8" key="1">
    <citation type="journal article" date="2019" name="Sci. Rep.">
        <title>Extended insight into the Mycobacterium chelonae-abscessus complex through whole genome sequencing of Mycobacterium salmoniphilum outbreak and Mycobacterium salmoniphilum-like strains.</title>
        <authorList>
            <person name="Behra P.R.K."/>
            <person name="Das S."/>
            <person name="Pettersson B.M.F."/>
            <person name="Shirreff L."/>
            <person name="DuCote T."/>
            <person name="Jacobsson K.G."/>
            <person name="Ennis D.G."/>
            <person name="Kirsebom L.A."/>
        </authorList>
    </citation>
    <scope>NUCLEOTIDE SEQUENCE [LARGE SCALE GENOMIC DNA]</scope>
    <source>
        <strain evidence="6 7">CCUG 60883</strain>
        <strain evidence="5 8">CCUG 60885</strain>
    </source>
</reference>
<dbReference type="EMBL" id="PECK01000003">
    <property type="protein sequence ID" value="TDZ95414.1"/>
    <property type="molecule type" value="Genomic_DNA"/>
</dbReference>
<dbReference type="PANTHER" id="PTHR33164:SF43">
    <property type="entry name" value="HTH-TYPE TRANSCRIPTIONAL REPRESSOR YETL"/>
    <property type="match status" value="1"/>
</dbReference>
<evidence type="ECO:0000256" key="1">
    <source>
        <dbReference type="ARBA" id="ARBA00023015"/>
    </source>
</evidence>
<dbReference type="PRINTS" id="PR00598">
    <property type="entry name" value="HTHMARR"/>
</dbReference>
<comment type="caution">
    <text evidence="5">The sequence shown here is derived from an EMBL/GenBank/DDBJ whole genome shotgun (WGS) entry which is preliminary data.</text>
</comment>
<keyword evidence="3" id="KW-0804">Transcription</keyword>
<proteinExistence type="predicted"/>
<dbReference type="PANTHER" id="PTHR33164">
    <property type="entry name" value="TRANSCRIPTIONAL REGULATOR, MARR FAMILY"/>
    <property type="match status" value="1"/>
</dbReference>
<sequence>MYCWGMTEFPPEDHPRPAGLFGPLFEILLRRMHVEVAAVLGEHALRLLHMGVLNVLDAVGKQSQADLADALRVDKTTMVGLLNDLEAVGFIERQRSPEDRRRHDVVMTALGKRRYAELVDGLRGAEGRVLSALSPTQRCELFVLLEKAFLAESGDAAADGD</sequence>
<keyword evidence="7" id="KW-1185">Reference proteome</keyword>
<dbReference type="GO" id="GO:0003677">
    <property type="term" value="F:DNA binding"/>
    <property type="evidence" value="ECO:0007669"/>
    <property type="project" value="UniProtKB-KW"/>
</dbReference>
<dbReference type="GO" id="GO:0003700">
    <property type="term" value="F:DNA-binding transcription factor activity"/>
    <property type="evidence" value="ECO:0007669"/>
    <property type="project" value="InterPro"/>
</dbReference>
<keyword evidence="1" id="KW-0805">Transcription regulation</keyword>
<evidence type="ECO:0000313" key="8">
    <source>
        <dbReference type="Proteomes" id="UP000295685"/>
    </source>
</evidence>
<dbReference type="InterPro" id="IPR036388">
    <property type="entry name" value="WH-like_DNA-bd_sf"/>
</dbReference>
<dbReference type="PROSITE" id="PS01117">
    <property type="entry name" value="HTH_MARR_1"/>
    <property type="match status" value="1"/>
</dbReference>
<dbReference type="SUPFAM" id="SSF46785">
    <property type="entry name" value="Winged helix' DNA-binding domain"/>
    <property type="match status" value="1"/>
</dbReference>